<comment type="caution">
    <text evidence="3">The sequence shown here is derived from an EMBL/GenBank/DDBJ whole genome shotgun (WGS) entry which is preliminary data.</text>
</comment>
<dbReference type="AlphaFoldDB" id="W6N2I2"/>
<dbReference type="EC" id="2.10.1.1" evidence="1"/>
<dbReference type="GO" id="GO:0061599">
    <property type="term" value="F:molybdopterin molybdotransferase activity"/>
    <property type="evidence" value="ECO:0007669"/>
    <property type="project" value="UniProtKB-UniRule"/>
</dbReference>
<dbReference type="Pfam" id="PF00994">
    <property type="entry name" value="MoCF_biosynth"/>
    <property type="match status" value="1"/>
</dbReference>
<dbReference type="Gene3D" id="3.40.980.10">
    <property type="entry name" value="MoaB/Mog-like domain"/>
    <property type="match status" value="1"/>
</dbReference>
<dbReference type="Proteomes" id="UP000019482">
    <property type="component" value="Unassembled WGS sequence"/>
</dbReference>
<comment type="catalytic activity">
    <reaction evidence="1">
        <text>adenylyl-molybdopterin + molybdate = Mo-molybdopterin + AMP + H(+)</text>
        <dbReference type="Rhea" id="RHEA:35047"/>
        <dbReference type="ChEBI" id="CHEBI:15378"/>
        <dbReference type="ChEBI" id="CHEBI:36264"/>
        <dbReference type="ChEBI" id="CHEBI:62727"/>
        <dbReference type="ChEBI" id="CHEBI:71302"/>
        <dbReference type="ChEBI" id="CHEBI:456215"/>
    </reaction>
</comment>
<keyword evidence="1" id="KW-0479">Metal-binding</keyword>
<organism evidence="3 4">
    <name type="scientific">Clostridium tyrobutyricum DIVETGP</name>
    <dbReference type="NCBI Taxonomy" id="1408889"/>
    <lineage>
        <taxon>Bacteria</taxon>
        <taxon>Bacillati</taxon>
        <taxon>Bacillota</taxon>
        <taxon>Clostridia</taxon>
        <taxon>Eubacteriales</taxon>
        <taxon>Clostridiaceae</taxon>
        <taxon>Clostridium</taxon>
    </lineage>
</organism>
<dbReference type="CDD" id="cd03522">
    <property type="entry name" value="MoeA_like"/>
    <property type="match status" value="1"/>
</dbReference>
<proteinExistence type="inferred from homology"/>
<dbReference type="GeneID" id="29419916"/>
<comment type="function">
    <text evidence="1">Catalyzes the insertion of molybdate into adenylated molybdopterin with the concomitant release of AMP.</text>
</comment>
<comment type="cofactor">
    <cofactor evidence="1">
        <name>Mg(2+)</name>
        <dbReference type="ChEBI" id="CHEBI:18420"/>
    </cofactor>
</comment>
<dbReference type="GO" id="GO:0005829">
    <property type="term" value="C:cytosol"/>
    <property type="evidence" value="ECO:0007669"/>
    <property type="project" value="TreeGrafter"/>
</dbReference>
<dbReference type="InterPro" id="IPR001453">
    <property type="entry name" value="MoaB/Mog_dom"/>
</dbReference>
<feature type="domain" description="MoaB/Mog" evidence="2">
    <location>
        <begin position="174"/>
        <end position="306"/>
    </location>
</feature>
<evidence type="ECO:0000313" key="3">
    <source>
        <dbReference type="EMBL" id="CDL90593.1"/>
    </source>
</evidence>
<protein>
    <recommendedName>
        <fullName evidence="1">Molybdopterin molybdenumtransferase</fullName>
        <ecNumber evidence="1">2.10.1.1</ecNumber>
    </recommendedName>
</protein>
<dbReference type="OrthoDB" id="9767940at2"/>
<dbReference type="PANTHER" id="PTHR10192:SF28">
    <property type="entry name" value="MOLYBDOPTERIN MOLYBDENUMTRANSFERASE"/>
    <property type="match status" value="1"/>
</dbReference>
<comment type="pathway">
    <text evidence="1">Cofactor biosynthesis; molybdopterin biosynthesis.</text>
</comment>
<gene>
    <name evidence="3" type="ORF">CTDIVETGP_0663</name>
</gene>
<dbReference type="SUPFAM" id="SSF53218">
    <property type="entry name" value="Molybdenum cofactor biosynthesis proteins"/>
    <property type="match status" value="1"/>
</dbReference>
<dbReference type="GO" id="GO:0046872">
    <property type="term" value="F:metal ion binding"/>
    <property type="evidence" value="ECO:0007669"/>
    <property type="project" value="UniProtKB-UniRule"/>
</dbReference>
<keyword evidence="1" id="KW-0808">Transferase</keyword>
<keyword evidence="1" id="KW-0500">Molybdenum</keyword>
<dbReference type="GO" id="GO:0006777">
    <property type="term" value="P:Mo-molybdopterin cofactor biosynthetic process"/>
    <property type="evidence" value="ECO:0007669"/>
    <property type="project" value="UniProtKB-UniRule"/>
</dbReference>
<dbReference type="UniPathway" id="UPA00344"/>
<dbReference type="SMART" id="SM00852">
    <property type="entry name" value="MoCF_biosynth"/>
    <property type="match status" value="1"/>
</dbReference>
<keyword evidence="1" id="KW-0460">Magnesium</keyword>
<reference evidence="3 4" key="1">
    <citation type="journal article" date="2015" name="Genome Announc.">
        <title>Draft Genome Sequence of Clostridium tyrobutyricum Strain DIVETGP, Isolated from Cow's Milk for Grana Padano Production.</title>
        <authorList>
            <person name="Soggiu A."/>
            <person name="Piras C."/>
            <person name="Gaiarsa S."/>
            <person name="Sassera D."/>
            <person name="Roncada P."/>
            <person name="Bendixen E."/>
            <person name="Brasca M."/>
            <person name="Bonizzi L."/>
        </authorList>
    </citation>
    <scope>NUCLEOTIDE SEQUENCE [LARGE SCALE GENOMIC DNA]</scope>
    <source>
        <strain evidence="3 4">DIVETGP</strain>
    </source>
</reference>
<dbReference type="EMBL" id="CBXI010000008">
    <property type="protein sequence ID" value="CDL90593.1"/>
    <property type="molecule type" value="Genomic_DNA"/>
</dbReference>
<comment type="similarity">
    <text evidence="1">Belongs to the MoeA family.</text>
</comment>
<keyword evidence="1" id="KW-0501">Molybdenum cofactor biosynthesis</keyword>
<accession>W6N2I2</accession>
<keyword evidence="4" id="KW-1185">Reference proteome</keyword>
<dbReference type="InterPro" id="IPR036425">
    <property type="entry name" value="MoaB/Mog-like_dom_sf"/>
</dbReference>
<sequence>MKKIKAKDAVGMSICHDMTRIIPGKSKGVAFKKGHIITEDDLSILEKMGKENIYVYEDKPGFIHEDDSALRIGNAICNSREFDFSDIKEGKLNIHSKRSGLIKIDREKLYELNRIEDISITTVYDNIIVSEGEKIASCRIIPMFTKKINIKKLEGICSFGKLFSVKPFLKKKIHLIITGNEIFKGLVEDAFYDTLKPKIEYYGSSIIRTLKLPDDDKLIENQIIRSVEQGADIVICTGGMSVDEDDLTPTSIIRASNEVITHGAPVQPGNMFMLAYRNKIPIVGIPTAAIYNKITLFDKVLPMLLCNEKPDGDFFIKLSLGGLCRSCSECHYPNCTYCKGR</sequence>
<dbReference type="PANTHER" id="PTHR10192">
    <property type="entry name" value="MOLYBDOPTERIN BIOSYNTHESIS PROTEIN"/>
    <property type="match status" value="1"/>
</dbReference>
<evidence type="ECO:0000313" key="4">
    <source>
        <dbReference type="Proteomes" id="UP000019482"/>
    </source>
</evidence>
<name>W6N2I2_CLOTY</name>
<dbReference type="RefSeq" id="WP_017753094.1">
    <property type="nucleotide sequence ID" value="NZ_CBXI010000008.1"/>
</dbReference>
<evidence type="ECO:0000259" key="2">
    <source>
        <dbReference type="SMART" id="SM00852"/>
    </source>
</evidence>
<evidence type="ECO:0000256" key="1">
    <source>
        <dbReference type="RuleBase" id="RU365090"/>
    </source>
</evidence>
<dbReference type="InterPro" id="IPR038987">
    <property type="entry name" value="MoeA-like"/>
</dbReference>